<evidence type="ECO:0000256" key="1">
    <source>
        <dbReference type="SAM" id="Phobius"/>
    </source>
</evidence>
<keyword evidence="1" id="KW-0472">Membrane</keyword>
<sequence length="146" mass="16236">MLNTYMERRTKYGIFLLVFLIAGLSIYGLWHQLYGGGKALAKADYHIAAPDLIAAFDRNEGSADSLYLYKVISVSGVLRELATNGKSEYIARLAGDRNEKTTVDCHLDSLYKQGELTLRAGDSVTIRGTCTGRWLNIILVQCIIEK</sequence>
<evidence type="ECO:0000313" key="3">
    <source>
        <dbReference type="Proteomes" id="UP000607559"/>
    </source>
</evidence>
<proteinExistence type="predicted"/>
<keyword evidence="3" id="KW-1185">Reference proteome</keyword>
<reference evidence="2" key="1">
    <citation type="journal article" date="2014" name="Int. J. Syst. Evol. Microbiol.">
        <title>Complete genome sequence of Corynebacterium casei LMG S-19264T (=DSM 44701T), isolated from a smear-ripened cheese.</title>
        <authorList>
            <consortium name="US DOE Joint Genome Institute (JGI-PGF)"/>
            <person name="Walter F."/>
            <person name="Albersmeier A."/>
            <person name="Kalinowski J."/>
            <person name="Ruckert C."/>
        </authorList>
    </citation>
    <scope>NUCLEOTIDE SEQUENCE</scope>
    <source>
        <strain evidence="2">CGMCC 1.15448</strain>
    </source>
</reference>
<keyword evidence="1" id="KW-0812">Transmembrane</keyword>
<dbReference type="Proteomes" id="UP000607559">
    <property type="component" value="Unassembled WGS sequence"/>
</dbReference>
<dbReference type="EMBL" id="BMJC01000003">
    <property type="protein sequence ID" value="GGB05732.1"/>
    <property type="molecule type" value="Genomic_DNA"/>
</dbReference>
<accession>A0A8J2UEA7</accession>
<reference evidence="2" key="2">
    <citation type="submission" date="2020-09" db="EMBL/GenBank/DDBJ databases">
        <authorList>
            <person name="Sun Q."/>
            <person name="Zhou Y."/>
        </authorList>
    </citation>
    <scope>NUCLEOTIDE SEQUENCE</scope>
    <source>
        <strain evidence="2">CGMCC 1.15448</strain>
    </source>
</reference>
<organism evidence="2 3">
    <name type="scientific">Puia dinghuensis</name>
    <dbReference type="NCBI Taxonomy" id="1792502"/>
    <lineage>
        <taxon>Bacteria</taxon>
        <taxon>Pseudomonadati</taxon>
        <taxon>Bacteroidota</taxon>
        <taxon>Chitinophagia</taxon>
        <taxon>Chitinophagales</taxon>
        <taxon>Chitinophagaceae</taxon>
        <taxon>Puia</taxon>
    </lineage>
</organism>
<gene>
    <name evidence="2" type="ORF">GCM10011511_31390</name>
</gene>
<dbReference type="InterPro" id="IPR024422">
    <property type="entry name" value="Protein_unknown_function_OB"/>
</dbReference>
<evidence type="ECO:0000313" key="2">
    <source>
        <dbReference type="EMBL" id="GGB05732.1"/>
    </source>
</evidence>
<evidence type="ECO:0008006" key="4">
    <source>
        <dbReference type="Google" id="ProtNLM"/>
    </source>
</evidence>
<name>A0A8J2UEA7_9BACT</name>
<comment type="caution">
    <text evidence="2">The sequence shown here is derived from an EMBL/GenBank/DDBJ whole genome shotgun (WGS) entry which is preliminary data.</text>
</comment>
<protein>
    <recommendedName>
        <fullName evidence="4">tRNA_anti-like</fullName>
    </recommendedName>
</protein>
<keyword evidence="1" id="KW-1133">Transmembrane helix</keyword>
<dbReference type="Pfam" id="PF12869">
    <property type="entry name" value="tRNA_anti-like"/>
    <property type="match status" value="1"/>
</dbReference>
<feature type="transmembrane region" description="Helical" evidence="1">
    <location>
        <begin position="12"/>
        <end position="30"/>
    </location>
</feature>
<dbReference type="AlphaFoldDB" id="A0A8J2UEA7"/>